<comment type="caution">
    <text evidence="1">The sequence shown here is derived from an EMBL/GenBank/DDBJ whole genome shotgun (WGS) entry which is preliminary data.</text>
</comment>
<gene>
    <name evidence="1" type="ORF">HYC85_025914</name>
</gene>
<dbReference type="AlphaFoldDB" id="A0A7J7G379"/>
<name>A0A7J7G379_CAMSI</name>
<evidence type="ECO:0000313" key="1">
    <source>
        <dbReference type="EMBL" id="KAF5934785.1"/>
    </source>
</evidence>
<dbReference type="PANTHER" id="PTHR31515">
    <property type="entry name" value="TRANSMEMBRANE PROTEIN-RELATED"/>
    <property type="match status" value="1"/>
</dbReference>
<evidence type="ECO:0000313" key="2">
    <source>
        <dbReference type="Proteomes" id="UP000593564"/>
    </source>
</evidence>
<dbReference type="Proteomes" id="UP000593564">
    <property type="component" value="Unassembled WGS sequence"/>
</dbReference>
<reference evidence="2" key="1">
    <citation type="journal article" date="2020" name="Nat. Commun.">
        <title>Genome assembly of wild tea tree DASZ reveals pedigree and selection history of tea varieties.</title>
        <authorList>
            <person name="Zhang W."/>
            <person name="Zhang Y."/>
            <person name="Qiu H."/>
            <person name="Guo Y."/>
            <person name="Wan H."/>
            <person name="Zhang X."/>
            <person name="Scossa F."/>
            <person name="Alseekh S."/>
            <person name="Zhang Q."/>
            <person name="Wang P."/>
            <person name="Xu L."/>
            <person name="Schmidt M.H."/>
            <person name="Jia X."/>
            <person name="Li D."/>
            <person name="Zhu A."/>
            <person name="Guo F."/>
            <person name="Chen W."/>
            <person name="Ni D."/>
            <person name="Usadel B."/>
            <person name="Fernie A.R."/>
            <person name="Wen W."/>
        </authorList>
    </citation>
    <scope>NUCLEOTIDE SEQUENCE [LARGE SCALE GENOMIC DNA]</scope>
    <source>
        <strain evidence="2">cv. G240</strain>
    </source>
</reference>
<proteinExistence type="predicted"/>
<keyword evidence="2" id="KW-1185">Reference proteome</keyword>
<protein>
    <submittedName>
        <fullName evidence="1">Uncharacterized protein</fullName>
    </submittedName>
</protein>
<organism evidence="1 2">
    <name type="scientific">Camellia sinensis</name>
    <name type="common">Tea plant</name>
    <name type="synonym">Thea sinensis</name>
    <dbReference type="NCBI Taxonomy" id="4442"/>
    <lineage>
        <taxon>Eukaryota</taxon>
        <taxon>Viridiplantae</taxon>
        <taxon>Streptophyta</taxon>
        <taxon>Embryophyta</taxon>
        <taxon>Tracheophyta</taxon>
        <taxon>Spermatophyta</taxon>
        <taxon>Magnoliopsida</taxon>
        <taxon>eudicotyledons</taxon>
        <taxon>Gunneridae</taxon>
        <taxon>Pentapetalae</taxon>
        <taxon>asterids</taxon>
        <taxon>Ericales</taxon>
        <taxon>Theaceae</taxon>
        <taxon>Camellia</taxon>
    </lineage>
</organism>
<dbReference type="EMBL" id="JACBKZ010000013">
    <property type="protein sequence ID" value="KAF5934785.1"/>
    <property type="molecule type" value="Genomic_DNA"/>
</dbReference>
<accession>A0A7J7G379</accession>
<sequence>MLMLLLAVAAAKDVRPVCDPILPQPSSSHLSLFLATRSHGTPLENRRSGRSSSLSVFSLFNLKEKSRFWSEAVIRGGGDFGDLESSSPGKAGSVNYTKAGNIANYLKLLEVDSLYLPVPVNFIFIGFEGKGNQEFKLHAEEIERWFTKIDHIFEHTRVPEITEVLTPFYKISVDKERHSLPITSHINYNFSVHAIQMGEKVTSIFERAIDVLARKDDVSDTRDDRASLWQVDVDMMDVIFTSLVEYLQLENAYNIFIMNPKHDAKIAKYGYRRGLSETEISFLKENKNLQERILQSGSVPESVLGALDKMKRPLYEKHPMAKFAWTITEDTDTTKSKRRLQI</sequence>
<reference evidence="1 2" key="2">
    <citation type="submission" date="2020-07" db="EMBL/GenBank/DDBJ databases">
        <title>Genome assembly of wild tea tree DASZ reveals pedigree and selection history of tea varieties.</title>
        <authorList>
            <person name="Zhang W."/>
        </authorList>
    </citation>
    <scope>NUCLEOTIDE SEQUENCE [LARGE SCALE GENOMIC DNA]</scope>
    <source>
        <strain evidence="2">cv. G240</strain>
        <tissue evidence="1">Leaf</tissue>
    </source>
</reference>
<dbReference type="PANTHER" id="PTHR31515:SF2">
    <property type="entry name" value="TRANSMEMBRANE PROTEIN"/>
    <property type="match status" value="1"/>
</dbReference>